<evidence type="ECO:0000313" key="2">
    <source>
        <dbReference type="Proteomes" id="UP000077177"/>
    </source>
</evidence>
<dbReference type="Proteomes" id="UP000077177">
    <property type="component" value="Chromosome"/>
</dbReference>
<dbReference type="InterPro" id="IPR013783">
    <property type="entry name" value="Ig-like_fold"/>
</dbReference>
<proteinExistence type="predicted"/>
<dbReference type="AlphaFoldDB" id="A0A172TXN1"/>
<dbReference type="KEGG" id="fla:SY85_15130"/>
<sequence>MIQSFSAKAINSADTLHNNVAITHERIAYNKVDQPANDTSVSVQVRGNTLAVKTTPNGILLNWMVEETANLQYFLIEHSTDGQNFLPLYEVPVQLHQQIYSYVDGGNKTSDKKIYYRVKAIYPTVVIESPIRNV</sequence>
<dbReference type="Gene3D" id="2.60.40.10">
    <property type="entry name" value="Immunoglobulins"/>
    <property type="match status" value="1"/>
</dbReference>
<dbReference type="EMBL" id="CP011390">
    <property type="protein sequence ID" value="ANE51634.1"/>
    <property type="molecule type" value="Genomic_DNA"/>
</dbReference>
<reference evidence="2" key="1">
    <citation type="submission" date="2015-01" db="EMBL/GenBank/DDBJ databases">
        <title>Flavisolibacter sp./LCS9/ whole genome sequencing.</title>
        <authorList>
            <person name="Kim M.K."/>
            <person name="Srinivasan S."/>
            <person name="Lee J.-J."/>
        </authorList>
    </citation>
    <scope>NUCLEOTIDE SEQUENCE [LARGE SCALE GENOMIC DNA]</scope>
    <source>
        <strain evidence="2">LCS9</strain>
    </source>
</reference>
<keyword evidence="2" id="KW-1185">Reference proteome</keyword>
<protein>
    <submittedName>
        <fullName evidence="1">Uncharacterized protein</fullName>
    </submittedName>
</protein>
<accession>A0A172TXN1</accession>
<name>A0A172TXN1_9BACT</name>
<gene>
    <name evidence="1" type="ORF">SY85_15130</name>
</gene>
<evidence type="ECO:0000313" key="1">
    <source>
        <dbReference type="EMBL" id="ANE51634.1"/>
    </source>
</evidence>
<reference evidence="1 2" key="2">
    <citation type="journal article" date="2016" name="Int. J. Syst. Evol. Microbiol.">
        <title>Flavisolibacter tropicus sp. nov., isolated from tropical soil.</title>
        <authorList>
            <person name="Lee J.J."/>
            <person name="Kang M.S."/>
            <person name="Kim G.S."/>
            <person name="Lee C.S."/>
            <person name="Lim S."/>
            <person name="Lee J."/>
            <person name="Roh S.H."/>
            <person name="Kang H."/>
            <person name="Ha J.M."/>
            <person name="Bae S."/>
            <person name="Jung H.Y."/>
            <person name="Kim M.K."/>
        </authorList>
    </citation>
    <scope>NUCLEOTIDE SEQUENCE [LARGE SCALE GENOMIC DNA]</scope>
    <source>
        <strain evidence="1 2">LCS9</strain>
    </source>
</reference>
<dbReference type="STRING" id="1492898.SY85_15130"/>
<organism evidence="1 2">
    <name type="scientific">Flavisolibacter tropicus</name>
    <dbReference type="NCBI Taxonomy" id="1492898"/>
    <lineage>
        <taxon>Bacteria</taxon>
        <taxon>Pseudomonadati</taxon>
        <taxon>Bacteroidota</taxon>
        <taxon>Chitinophagia</taxon>
        <taxon>Chitinophagales</taxon>
        <taxon>Chitinophagaceae</taxon>
        <taxon>Flavisolibacter</taxon>
    </lineage>
</organism>